<dbReference type="InterPro" id="IPR050545">
    <property type="entry name" value="Mycobact_MmpL"/>
</dbReference>
<sequence length="750" mass="78238">MILSRLGGLLARHRFTVLVVAVVAAALAGLFGGGVADKLSGGGFTDRHSESQRAADALGSDFDAGDANLIVVVRGAGGPDDPSVARRATRLARWAAHADGVASMQSYWTSGHPSTMRSTDGTRGLILLRLSGDEDAIMSGAQRLTPQLDEHAGGLTLSYAGAGQVYSELNKQTQHDLAVSEAIATPVTAVLLVLVFGSVVAALLPLLIGGLSIVSTMLVLQLLTHVTSVSTYALNLTTALGLGLAIDYSLFILTRYREELAARGGGGDRATVSAAIVATMRTAGRTVLFSAATVALGMAALAVFPLDFLKSFAYGGVSVVLLAAAGALLVLPAMLAVLGTRVNRWDVLARWRRGRTRGADSGFWHGLATRVMRRPVPYGLGVVVLLAVLGAPFWHISFGLVDDRQLPASAPVQQASQQLRDDFDSSGTRSLSVVSRDTATSALPAYAARLSTVDNVARVDTATGSYAHGVRVAPPTPASARYVHGGDAWLSVVGTKAPESDGGQRLVTDVRAVPSPGGETLVGGQAAALYDTKHALTGRLPAAGAIIAVATIVLLFLFTGSIVMPLKAIVLNVLSLTATFGAMVFVFQDGHLGGLVGHPITTGYLDMTVPVLMFCIAFGLSMDYEVFLLSRIREEYVVSGDNRTAVVTGLQRTGRLITAAALLIAMVLLAFGASHVAMLKMLGIGLALAVLVDATLVRGVLVPAFMRLAGRANWWAPKPLRWLHSRFGLSESDSPAAAAEPVREAVGSPH</sequence>
<dbReference type="RefSeq" id="WP_239076432.1">
    <property type="nucleotide sequence ID" value="NZ_BAAAZM010000003.1"/>
</dbReference>
<dbReference type="GO" id="GO:0005886">
    <property type="term" value="C:plasma membrane"/>
    <property type="evidence" value="ECO:0007669"/>
    <property type="project" value="UniProtKB-SubCell"/>
</dbReference>
<keyword evidence="5 7" id="KW-1133">Transmembrane helix</keyword>
<proteinExistence type="inferred from homology"/>
<evidence type="ECO:0000256" key="4">
    <source>
        <dbReference type="ARBA" id="ARBA00022692"/>
    </source>
</evidence>
<evidence type="ECO:0000256" key="6">
    <source>
        <dbReference type="ARBA" id="ARBA00023136"/>
    </source>
</evidence>
<feature type="transmembrane region" description="Helical" evidence="7">
    <location>
        <begin position="312"/>
        <end position="338"/>
    </location>
</feature>
<feature type="transmembrane region" description="Helical" evidence="7">
    <location>
        <begin position="376"/>
        <end position="396"/>
    </location>
</feature>
<gene>
    <name evidence="9" type="ORF">Aru02nite_12480</name>
</gene>
<organism evidence="9 10">
    <name type="scientific">Actinocatenispora rupis</name>
    <dbReference type="NCBI Taxonomy" id="519421"/>
    <lineage>
        <taxon>Bacteria</taxon>
        <taxon>Bacillati</taxon>
        <taxon>Actinomycetota</taxon>
        <taxon>Actinomycetes</taxon>
        <taxon>Micromonosporales</taxon>
        <taxon>Micromonosporaceae</taxon>
        <taxon>Actinocatenispora</taxon>
    </lineage>
</organism>
<feature type="transmembrane region" description="Helical" evidence="7">
    <location>
        <begin position="232"/>
        <end position="253"/>
    </location>
</feature>
<feature type="transmembrane region" description="Helical" evidence="7">
    <location>
        <begin position="15"/>
        <end position="36"/>
    </location>
</feature>
<feature type="transmembrane region" description="Helical" evidence="7">
    <location>
        <begin position="682"/>
        <end position="701"/>
    </location>
</feature>
<evidence type="ECO:0000256" key="2">
    <source>
        <dbReference type="ARBA" id="ARBA00010157"/>
    </source>
</evidence>
<evidence type="ECO:0000256" key="7">
    <source>
        <dbReference type="SAM" id="Phobius"/>
    </source>
</evidence>
<dbReference type="SUPFAM" id="SSF82866">
    <property type="entry name" value="Multidrug efflux transporter AcrB transmembrane domain"/>
    <property type="match status" value="2"/>
</dbReference>
<comment type="subcellular location">
    <subcellularLocation>
        <location evidence="1">Cell membrane</location>
        <topology evidence="1">Multi-pass membrane protein</topology>
    </subcellularLocation>
</comment>
<dbReference type="PANTHER" id="PTHR33406">
    <property type="entry name" value="MEMBRANE PROTEIN MJ1562-RELATED"/>
    <property type="match status" value="1"/>
</dbReference>
<keyword evidence="6 7" id="KW-0472">Membrane</keyword>
<comment type="similarity">
    <text evidence="2">Belongs to the resistance-nodulation-cell division (RND) (TC 2.A.6) family. MmpL subfamily.</text>
</comment>
<feature type="domain" description="SSD" evidence="8">
    <location>
        <begin position="202"/>
        <end position="337"/>
    </location>
</feature>
<accession>A0A8J3J549</accession>
<evidence type="ECO:0000259" key="8">
    <source>
        <dbReference type="PROSITE" id="PS50156"/>
    </source>
</evidence>
<evidence type="ECO:0000256" key="5">
    <source>
        <dbReference type="ARBA" id="ARBA00022989"/>
    </source>
</evidence>
<evidence type="ECO:0000313" key="10">
    <source>
        <dbReference type="Proteomes" id="UP000612808"/>
    </source>
</evidence>
<dbReference type="EMBL" id="BOMB01000007">
    <property type="protein sequence ID" value="GID10359.1"/>
    <property type="molecule type" value="Genomic_DNA"/>
</dbReference>
<name>A0A8J3J549_9ACTN</name>
<dbReference type="PROSITE" id="PS50156">
    <property type="entry name" value="SSD"/>
    <property type="match status" value="1"/>
</dbReference>
<feature type="transmembrane region" description="Helical" evidence="7">
    <location>
        <begin position="656"/>
        <end position="676"/>
    </location>
</feature>
<keyword evidence="4 7" id="KW-0812">Transmembrane</keyword>
<evidence type="ECO:0000256" key="1">
    <source>
        <dbReference type="ARBA" id="ARBA00004651"/>
    </source>
</evidence>
<dbReference type="PANTHER" id="PTHR33406:SF11">
    <property type="entry name" value="MEMBRANE PROTEIN SCO6666-RELATED"/>
    <property type="match status" value="1"/>
</dbReference>
<dbReference type="Gene3D" id="1.20.1640.10">
    <property type="entry name" value="Multidrug efflux transporter AcrB transmembrane domain"/>
    <property type="match status" value="2"/>
</dbReference>
<dbReference type="InterPro" id="IPR004869">
    <property type="entry name" value="MMPL_dom"/>
</dbReference>
<keyword evidence="3" id="KW-1003">Cell membrane</keyword>
<feature type="transmembrane region" description="Helical" evidence="7">
    <location>
        <begin position="569"/>
        <end position="587"/>
    </location>
</feature>
<reference evidence="9" key="1">
    <citation type="submission" date="2021-01" db="EMBL/GenBank/DDBJ databases">
        <title>Whole genome shotgun sequence of Actinocatenispora rupis NBRC 107355.</title>
        <authorList>
            <person name="Komaki H."/>
            <person name="Tamura T."/>
        </authorList>
    </citation>
    <scope>NUCLEOTIDE SEQUENCE</scope>
    <source>
        <strain evidence="9">NBRC 107355</strain>
    </source>
</reference>
<dbReference type="InterPro" id="IPR000731">
    <property type="entry name" value="SSD"/>
</dbReference>
<feature type="transmembrane region" description="Helical" evidence="7">
    <location>
        <begin position="540"/>
        <end position="557"/>
    </location>
</feature>
<feature type="transmembrane region" description="Helical" evidence="7">
    <location>
        <begin position="190"/>
        <end position="220"/>
    </location>
</feature>
<keyword evidence="10" id="KW-1185">Reference proteome</keyword>
<protein>
    <submittedName>
        <fullName evidence="9">Membrane protein</fullName>
    </submittedName>
</protein>
<dbReference type="Proteomes" id="UP000612808">
    <property type="component" value="Unassembled WGS sequence"/>
</dbReference>
<feature type="transmembrane region" description="Helical" evidence="7">
    <location>
        <begin position="287"/>
        <end position="306"/>
    </location>
</feature>
<feature type="transmembrane region" description="Helical" evidence="7">
    <location>
        <begin position="607"/>
        <end position="629"/>
    </location>
</feature>
<evidence type="ECO:0000256" key="3">
    <source>
        <dbReference type="ARBA" id="ARBA00022475"/>
    </source>
</evidence>
<comment type="caution">
    <text evidence="9">The sequence shown here is derived from an EMBL/GenBank/DDBJ whole genome shotgun (WGS) entry which is preliminary data.</text>
</comment>
<evidence type="ECO:0000313" key="9">
    <source>
        <dbReference type="EMBL" id="GID10359.1"/>
    </source>
</evidence>
<dbReference type="Pfam" id="PF03176">
    <property type="entry name" value="MMPL"/>
    <property type="match status" value="2"/>
</dbReference>
<dbReference type="AlphaFoldDB" id="A0A8J3J549"/>